<gene>
    <name evidence="4" type="ORF">DL897_12630</name>
</gene>
<dbReference type="PROSITE" id="PS51257">
    <property type="entry name" value="PROKAR_LIPOPROTEIN"/>
    <property type="match status" value="1"/>
</dbReference>
<dbReference type="GO" id="GO:0005975">
    <property type="term" value="P:carbohydrate metabolic process"/>
    <property type="evidence" value="ECO:0007669"/>
    <property type="project" value="InterPro"/>
</dbReference>
<protein>
    <submittedName>
        <fullName evidence="4">Polysaccharide deacetylase family protein</fullName>
    </submittedName>
</protein>
<dbReference type="AlphaFoldDB" id="A0A364K2Y8"/>
<keyword evidence="5" id="KW-1185">Reference proteome</keyword>
<feature type="compositionally biased region" description="Polar residues" evidence="1">
    <location>
        <begin position="42"/>
        <end position="55"/>
    </location>
</feature>
<feature type="signal peptide" evidence="2">
    <location>
        <begin position="1"/>
        <end position="20"/>
    </location>
</feature>
<dbReference type="Gene3D" id="3.20.20.370">
    <property type="entry name" value="Glycoside hydrolase/deacetylase"/>
    <property type="match status" value="1"/>
</dbReference>
<dbReference type="InterPro" id="IPR050248">
    <property type="entry name" value="Polysacc_deacetylase_ArnD"/>
</dbReference>
<proteinExistence type="predicted"/>
<feature type="chain" id="PRO_5038370984" evidence="2">
    <location>
        <begin position="21"/>
        <end position="290"/>
    </location>
</feature>
<comment type="caution">
    <text evidence="4">The sequence shown here is derived from an EMBL/GenBank/DDBJ whole genome shotgun (WGS) entry which is preliminary data.</text>
</comment>
<organism evidence="4 5">
    <name type="scientific">Thermoflavimicrobium daqui</name>
    <dbReference type="NCBI Taxonomy" id="2137476"/>
    <lineage>
        <taxon>Bacteria</taxon>
        <taxon>Bacillati</taxon>
        <taxon>Bacillota</taxon>
        <taxon>Bacilli</taxon>
        <taxon>Bacillales</taxon>
        <taxon>Thermoactinomycetaceae</taxon>
        <taxon>Thermoflavimicrobium</taxon>
    </lineage>
</organism>
<reference evidence="4 5" key="2">
    <citation type="submission" date="2018-06" db="EMBL/GenBank/DDBJ databases">
        <authorList>
            <person name="Zhirakovskaya E."/>
        </authorList>
    </citation>
    <scope>NUCLEOTIDE SEQUENCE [LARGE SCALE GENOMIC DNA]</scope>
    <source>
        <strain evidence="4 5">FBKL4.011</strain>
    </source>
</reference>
<evidence type="ECO:0000259" key="3">
    <source>
        <dbReference type="PROSITE" id="PS51677"/>
    </source>
</evidence>
<dbReference type="PANTHER" id="PTHR10587">
    <property type="entry name" value="GLYCOSYL TRANSFERASE-RELATED"/>
    <property type="match status" value="1"/>
</dbReference>
<dbReference type="CDD" id="cd10917">
    <property type="entry name" value="CE4_NodB_like_6s_7s"/>
    <property type="match status" value="1"/>
</dbReference>
<dbReference type="SUPFAM" id="SSF88713">
    <property type="entry name" value="Glycoside hydrolase/deacetylase"/>
    <property type="match status" value="1"/>
</dbReference>
<dbReference type="GO" id="GO:0016810">
    <property type="term" value="F:hydrolase activity, acting on carbon-nitrogen (but not peptide) bonds"/>
    <property type="evidence" value="ECO:0007669"/>
    <property type="project" value="InterPro"/>
</dbReference>
<dbReference type="EMBL" id="QJKK01000007">
    <property type="protein sequence ID" value="RAL23205.1"/>
    <property type="molecule type" value="Genomic_DNA"/>
</dbReference>
<evidence type="ECO:0000313" key="4">
    <source>
        <dbReference type="EMBL" id="RAL23205.1"/>
    </source>
</evidence>
<dbReference type="InterPro" id="IPR011330">
    <property type="entry name" value="Glyco_hydro/deAcase_b/a-brl"/>
</dbReference>
<evidence type="ECO:0000256" key="1">
    <source>
        <dbReference type="SAM" id="MobiDB-lite"/>
    </source>
</evidence>
<accession>A0A364K2Y8</accession>
<feature type="region of interest" description="Disordered" evidence="1">
    <location>
        <begin position="36"/>
        <end position="73"/>
    </location>
</feature>
<dbReference type="PROSITE" id="PS51677">
    <property type="entry name" value="NODB"/>
    <property type="match status" value="1"/>
</dbReference>
<name>A0A364K2Y8_9BACL</name>
<dbReference type="Proteomes" id="UP000251213">
    <property type="component" value="Unassembled WGS sequence"/>
</dbReference>
<dbReference type="InterPro" id="IPR002509">
    <property type="entry name" value="NODB_dom"/>
</dbReference>
<feature type="domain" description="NodB homology" evidence="3">
    <location>
        <begin position="96"/>
        <end position="276"/>
    </location>
</feature>
<dbReference type="Pfam" id="PF01522">
    <property type="entry name" value="Polysacc_deac_1"/>
    <property type="match status" value="1"/>
</dbReference>
<sequence length="290" mass="32845">MVKWIRVGITLLLASFFVTACGFNQSSFEDIEAKNMEEKKQASSQPEISKQQQYASGKSEKEKTKETGPLTSKELSHLKKYEKDDVVFNGKRDSEKWVALTFDDGPHPEYTEKILDILQKEKVKATFFLIGQNVKSYPKLVQKELDEGHVIGNHSWDHPFLPGLGKEAATANIEKAKKEIEKAVKKQVTLLRPPYGAVEGIKKELKKSGSVIVNWDVDTNDWREGRTSEQIFEAVKKHVQPGSIILQHDGGGNRSATIQALPKIIRYLKEQGYQFATIDQLLEMRPYIEG</sequence>
<reference evidence="4 5" key="1">
    <citation type="submission" date="2018-06" db="EMBL/GenBank/DDBJ databases">
        <title>Thermoflavimicrobium daqus sp. nov., a thermophilic microbe isolated from Moutai-flavour Daqu.</title>
        <authorList>
            <person name="Wang X."/>
            <person name="Zhou H."/>
        </authorList>
    </citation>
    <scope>NUCLEOTIDE SEQUENCE [LARGE SCALE GENOMIC DNA]</scope>
    <source>
        <strain evidence="4 5">FBKL4.011</strain>
    </source>
</reference>
<keyword evidence="2" id="KW-0732">Signal</keyword>
<dbReference type="OrthoDB" id="9812065at2"/>
<evidence type="ECO:0000313" key="5">
    <source>
        <dbReference type="Proteomes" id="UP000251213"/>
    </source>
</evidence>
<evidence type="ECO:0000256" key="2">
    <source>
        <dbReference type="SAM" id="SignalP"/>
    </source>
</evidence>